<feature type="domain" description="Tr-type G" evidence="14">
    <location>
        <begin position="36"/>
        <end position="218"/>
    </location>
</feature>
<keyword evidence="2 12" id="KW-1003">Cell membrane</keyword>
<keyword evidence="5 12" id="KW-0648">Protein biosynthesis</keyword>
<dbReference type="SUPFAM" id="SSF50447">
    <property type="entry name" value="Translation proteins"/>
    <property type="match status" value="1"/>
</dbReference>
<dbReference type="Gene3D" id="3.30.70.240">
    <property type="match status" value="1"/>
</dbReference>
<dbReference type="GO" id="GO:0003746">
    <property type="term" value="F:translation elongation factor activity"/>
    <property type="evidence" value="ECO:0007669"/>
    <property type="project" value="UniProtKB-UniRule"/>
</dbReference>
<dbReference type="Gene3D" id="3.40.50.300">
    <property type="entry name" value="P-loop containing nucleotide triphosphate hydrolases"/>
    <property type="match status" value="1"/>
</dbReference>
<keyword evidence="3 12" id="KW-0547">Nucleotide-binding</keyword>
<evidence type="ECO:0000256" key="3">
    <source>
        <dbReference type="ARBA" id="ARBA00022741"/>
    </source>
</evidence>
<dbReference type="GO" id="GO:0097216">
    <property type="term" value="F:guanosine tetraphosphate binding"/>
    <property type="evidence" value="ECO:0007669"/>
    <property type="project" value="UniProtKB-ARBA"/>
</dbReference>
<dbReference type="SUPFAM" id="SSF54980">
    <property type="entry name" value="EF-G C-terminal domain-like"/>
    <property type="match status" value="2"/>
</dbReference>
<comment type="catalytic activity">
    <reaction evidence="8 12">
        <text>GTP + H2O = GDP + phosphate + H(+)</text>
        <dbReference type="Rhea" id="RHEA:19669"/>
        <dbReference type="ChEBI" id="CHEBI:15377"/>
        <dbReference type="ChEBI" id="CHEBI:15378"/>
        <dbReference type="ChEBI" id="CHEBI:37565"/>
        <dbReference type="ChEBI" id="CHEBI:43474"/>
        <dbReference type="ChEBI" id="CHEBI:58189"/>
        <dbReference type="EC" id="3.6.5.n1"/>
    </reaction>
</comment>
<dbReference type="PANTHER" id="PTHR43512">
    <property type="entry name" value="TRANSLATION FACTOR GUF1-RELATED"/>
    <property type="match status" value="1"/>
</dbReference>
<protein>
    <recommendedName>
        <fullName evidence="11 12">Elongation factor 4</fullName>
        <shortName evidence="12">EF-4</shortName>
        <ecNumber evidence="11 12">3.6.5.n1</ecNumber>
    </recommendedName>
    <alternativeName>
        <fullName evidence="12">Ribosomal back-translocase LepA</fullName>
    </alternativeName>
</protein>
<evidence type="ECO:0000256" key="5">
    <source>
        <dbReference type="ARBA" id="ARBA00022917"/>
    </source>
</evidence>
<evidence type="ECO:0000256" key="10">
    <source>
        <dbReference type="ARBA" id="ARBA00061052"/>
    </source>
</evidence>
<dbReference type="InterPro" id="IPR005225">
    <property type="entry name" value="Small_GTP-bd"/>
</dbReference>
<dbReference type="Gene3D" id="3.30.70.2570">
    <property type="entry name" value="Elongation factor 4, C-terminal domain"/>
    <property type="match status" value="1"/>
</dbReference>
<dbReference type="FunFam" id="2.40.30.10:FF:000015">
    <property type="entry name" value="Translation factor GUF1, mitochondrial"/>
    <property type="match status" value="1"/>
</dbReference>
<dbReference type="EC" id="3.6.5.n1" evidence="11 12"/>
<dbReference type="SMART" id="SM00838">
    <property type="entry name" value="EFG_C"/>
    <property type="match status" value="1"/>
</dbReference>
<dbReference type="InterPro" id="IPR035654">
    <property type="entry name" value="LepA_IV"/>
</dbReference>
<evidence type="ECO:0000256" key="6">
    <source>
        <dbReference type="ARBA" id="ARBA00023134"/>
    </source>
</evidence>
<dbReference type="GO" id="GO:0045727">
    <property type="term" value="P:positive regulation of translation"/>
    <property type="evidence" value="ECO:0007669"/>
    <property type="project" value="UniProtKB-UniRule"/>
</dbReference>
<dbReference type="EMBL" id="CAADEY010000012">
    <property type="protein sequence ID" value="VFJ45653.1"/>
    <property type="molecule type" value="Genomic_DNA"/>
</dbReference>
<dbReference type="Pfam" id="PF06421">
    <property type="entry name" value="LepA_C"/>
    <property type="match status" value="1"/>
</dbReference>
<dbReference type="Gene3D" id="3.30.70.870">
    <property type="entry name" value="Elongation Factor G (Translational Gtpase), domain 3"/>
    <property type="match status" value="1"/>
</dbReference>
<keyword evidence="7 12" id="KW-0472">Membrane</keyword>
<evidence type="ECO:0000256" key="13">
    <source>
        <dbReference type="SAM" id="MobiDB-lite"/>
    </source>
</evidence>
<dbReference type="InterPro" id="IPR006297">
    <property type="entry name" value="EF-4"/>
</dbReference>
<dbReference type="NCBIfam" id="TIGR01393">
    <property type="entry name" value="lepA"/>
    <property type="match status" value="1"/>
</dbReference>
<dbReference type="GO" id="GO:0043022">
    <property type="term" value="F:ribosome binding"/>
    <property type="evidence" value="ECO:0007669"/>
    <property type="project" value="UniProtKB-UniRule"/>
</dbReference>
<evidence type="ECO:0000256" key="2">
    <source>
        <dbReference type="ARBA" id="ARBA00022475"/>
    </source>
</evidence>
<evidence type="ECO:0000256" key="11">
    <source>
        <dbReference type="ARBA" id="ARBA00066744"/>
    </source>
</evidence>
<dbReference type="InterPro" id="IPR009000">
    <property type="entry name" value="Transl_B-barrel_sf"/>
</dbReference>
<dbReference type="GO" id="GO:0005525">
    <property type="term" value="F:GTP binding"/>
    <property type="evidence" value="ECO:0007669"/>
    <property type="project" value="UniProtKB-UniRule"/>
</dbReference>
<dbReference type="FunFam" id="3.40.50.300:FF:000078">
    <property type="entry name" value="Elongation factor 4"/>
    <property type="match status" value="1"/>
</dbReference>
<feature type="binding site" evidence="12">
    <location>
        <begin position="165"/>
        <end position="168"/>
    </location>
    <ligand>
        <name>GTP</name>
        <dbReference type="ChEBI" id="CHEBI:37565"/>
    </ligand>
</feature>
<organism evidence="15">
    <name type="scientific">Candidatus Kentrum sp. DK</name>
    <dbReference type="NCBI Taxonomy" id="2126562"/>
    <lineage>
        <taxon>Bacteria</taxon>
        <taxon>Pseudomonadati</taxon>
        <taxon>Pseudomonadota</taxon>
        <taxon>Gammaproteobacteria</taxon>
        <taxon>Candidatus Kentrum</taxon>
    </lineage>
</organism>
<dbReference type="InterPro" id="IPR031157">
    <property type="entry name" value="G_TR_CS"/>
</dbReference>
<dbReference type="PANTHER" id="PTHR43512:SF4">
    <property type="entry name" value="TRANSLATION FACTOR GUF1 HOMOLOG, CHLOROPLASTIC"/>
    <property type="match status" value="1"/>
</dbReference>
<dbReference type="NCBIfam" id="TIGR00231">
    <property type="entry name" value="small_GTP"/>
    <property type="match status" value="1"/>
</dbReference>
<accession>A0A450S1Y5</accession>
<evidence type="ECO:0000256" key="1">
    <source>
        <dbReference type="ARBA" id="ARBA00005454"/>
    </source>
</evidence>
<evidence type="ECO:0000256" key="4">
    <source>
        <dbReference type="ARBA" id="ARBA00022801"/>
    </source>
</evidence>
<feature type="compositionally biased region" description="Polar residues" evidence="13">
    <location>
        <begin position="22"/>
        <end position="34"/>
    </location>
</feature>
<evidence type="ECO:0000256" key="8">
    <source>
        <dbReference type="ARBA" id="ARBA00050293"/>
    </source>
</evidence>
<dbReference type="Pfam" id="PF00009">
    <property type="entry name" value="GTP_EFTU"/>
    <property type="match status" value="1"/>
</dbReference>
<dbReference type="PROSITE" id="PS51722">
    <property type="entry name" value="G_TR_2"/>
    <property type="match status" value="1"/>
</dbReference>
<evidence type="ECO:0000256" key="7">
    <source>
        <dbReference type="ARBA" id="ARBA00023136"/>
    </source>
</evidence>
<dbReference type="CDD" id="cd03709">
    <property type="entry name" value="lepA_C"/>
    <property type="match status" value="1"/>
</dbReference>
<sequence length="629" mass="69025">MSTEHPLHPAVEMHSERKPARASSSPAGAEASTRQNTVRNFSIIAHIDHGKSTLADRFIQICGGLTNREMAEQVLDSMDLERERGITIKAQSVALHYTGRDGREYLLNFIDTPGHVDFSYEVSRSLAACEGALLVVDAAQGVEAQSVANCYTALDQGLEVIPVLNKLDLPSADAERVKGEIEEIIGIEAHNALEVSAKHGTGITELLEAIISRIPPPAGDPEAPLQALIIDSWFDSYLGVVSLVRVVNGSIAKRTRIRIMSTGASYQVDKVGVFTPKKQELARLEAGDVGFVIAGIKEVEGAPVGDTLTDMARPADKPLPGFKTVRPQVYAGLFPVDTSDFEDFREALSKLRINDTALQYEPETSTAFGFGFRCGFLGLLHMEIVQERLEREYRLDLITTAPTVVYEVLTTAGETLHVDNPAHLPPPNQIAEIREPIVGADILLPGEYVGDVIGLCTEKRGVQEKLSYLGKQVTLRYQLPMSEVVLDFFDKLKSVSRGYASLDYHFIRYQAAPLVKLDVLINGDKADALSTIVHRDRSEATGRALTKRMKEVIPRQMFAVAIQAAIGSQIIARSTVKALRKDVTAKCYGGDITRKRKLLEKQKAGKRRMKQFGKVEIPQAAFLAMLDRG</sequence>
<dbReference type="InterPro" id="IPR013842">
    <property type="entry name" value="LepA_CTD"/>
</dbReference>
<dbReference type="InterPro" id="IPR038363">
    <property type="entry name" value="LepA_C_sf"/>
</dbReference>
<reference evidence="15" key="1">
    <citation type="submission" date="2019-02" db="EMBL/GenBank/DDBJ databases">
        <authorList>
            <person name="Gruber-Vodicka R. H."/>
            <person name="Seah K. B. B."/>
        </authorList>
    </citation>
    <scope>NUCLEOTIDE SEQUENCE</scope>
    <source>
        <strain evidence="15">BECK_DK161</strain>
    </source>
</reference>
<dbReference type="GO" id="GO:0005886">
    <property type="term" value="C:plasma membrane"/>
    <property type="evidence" value="ECO:0007669"/>
    <property type="project" value="UniProtKB-SubCell"/>
</dbReference>
<dbReference type="PROSITE" id="PS00301">
    <property type="entry name" value="G_TR_1"/>
    <property type="match status" value="1"/>
</dbReference>
<comment type="similarity">
    <text evidence="10">Belongs to the GTP-binding elongation factor family. LepA subfamily.</text>
</comment>
<keyword evidence="4 12" id="KW-0378">Hydrolase</keyword>
<dbReference type="InterPro" id="IPR000640">
    <property type="entry name" value="EFG_V-like"/>
</dbReference>
<dbReference type="FunFam" id="3.30.70.2570:FF:000001">
    <property type="entry name" value="Translation factor GUF1, mitochondrial"/>
    <property type="match status" value="1"/>
</dbReference>
<comment type="subcellular location">
    <subcellularLocation>
        <location evidence="12">Cell membrane</location>
        <topology evidence="12">Peripheral membrane protein</topology>
        <orientation evidence="12">Cytoplasmic side</orientation>
    </subcellularLocation>
</comment>
<dbReference type="CDD" id="cd16260">
    <property type="entry name" value="EF4_III"/>
    <property type="match status" value="1"/>
</dbReference>
<dbReference type="HAMAP" id="MF_00071">
    <property type="entry name" value="LepA"/>
    <property type="match status" value="1"/>
</dbReference>
<evidence type="ECO:0000256" key="9">
    <source>
        <dbReference type="ARBA" id="ARBA00057626"/>
    </source>
</evidence>
<name>A0A450S1Y5_9GAMM</name>
<evidence type="ECO:0000256" key="12">
    <source>
        <dbReference type="HAMAP-Rule" id="MF_00071"/>
    </source>
</evidence>
<dbReference type="CDD" id="cd03699">
    <property type="entry name" value="EF4_II"/>
    <property type="match status" value="1"/>
</dbReference>
<dbReference type="Pfam" id="PF00679">
    <property type="entry name" value="EFG_C"/>
    <property type="match status" value="1"/>
</dbReference>
<feature type="binding site" evidence="12">
    <location>
        <begin position="48"/>
        <end position="53"/>
    </location>
    <ligand>
        <name>GTP</name>
        <dbReference type="ChEBI" id="CHEBI:37565"/>
    </ligand>
</feature>
<dbReference type="InterPro" id="IPR035647">
    <property type="entry name" value="EFG_III/V"/>
</dbReference>
<dbReference type="GO" id="GO:0003924">
    <property type="term" value="F:GTPase activity"/>
    <property type="evidence" value="ECO:0007669"/>
    <property type="project" value="UniProtKB-UniRule"/>
</dbReference>
<dbReference type="FunFam" id="3.30.70.870:FF:000004">
    <property type="entry name" value="Translation factor GUF1, mitochondrial"/>
    <property type="match status" value="1"/>
</dbReference>
<comment type="function">
    <text evidence="9 12">Required for accurate and efficient protein synthesis under certain stress conditions. May act as a fidelity factor of the translation reaction, by catalyzing a one-codon backward translocation of tRNAs on improperly translocated ribosomes. Back-translocation proceeds from a post-translocation (POST) complex to a pre-translocation (PRE) complex, thus giving elongation factor G a second chance to translocate the tRNAs correctly. Binds to ribosomes in a GTP-dependent manner.</text>
</comment>
<gene>
    <name evidence="12" type="primary">lepA</name>
    <name evidence="15" type="ORF">BECKDK2373C_GA0170839_10125</name>
</gene>
<proteinExistence type="inferred from homology"/>
<dbReference type="Pfam" id="PF03144">
    <property type="entry name" value="GTP_EFTU_D2"/>
    <property type="match status" value="1"/>
</dbReference>
<dbReference type="InterPro" id="IPR000795">
    <property type="entry name" value="T_Tr_GTP-bd_dom"/>
</dbReference>
<dbReference type="InterPro" id="IPR004161">
    <property type="entry name" value="EFTu-like_2"/>
</dbReference>
<comment type="similarity">
    <text evidence="1 12">Belongs to the TRAFAC class translation factor GTPase superfamily. Classic translation factor GTPase family. LepA subfamily.</text>
</comment>
<feature type="compositionally biased region" description="Basic and acidic residues" evidence="13">
    <location>
        <begin position="1"/>
        <end position="19"/>
    </location>
</feature>
<feature type="region of interest" description="Disordered" evidence="13">
    <location>
        <begin position="1"/>
        <end position="34"/>
    </location>
</feature>
<dbReference type="FunFam" id="3.30.70.240:FF:000007">
    <property type="entry name" value="Translation factor GUF1, mitochondrial"/>
    <property type="match status" value="1"/>
</dbReference>
<evidence type="ECO:0000259" key="14">
    <source>
        <dbReference type="PROSITE" id="PS51722"/>
    </source>
</evidence>
<dbReference type="InterPro" id="IPR027417">
    <property type="entry name" value="P-loop_NTPase"/>
</dbReference>
<dbReference type="AlphaFoldDB" id="A0A450S1Y5"/>
<dbReference type="PRINTS" id="PR00315">
    <property type="entry name" value="ELONGATNFCT"/>
</dbReference>
<evidence type="ECO:0000313" key="15">
    <source>
        <dbReference type="EMBL" id="VFJ45653.1"/>
    </source>
</evidence>
<dbReference type="SUPFAM" id="SSF52540">
    <property type="entry name" value="P-loop containing nucleoside triphosphate hydrolases"/>
    <property type="match status" value="1"/>
</dbReference>
<dbReference type="CDD" id="cd01890">
    <property type="entry name" value="LepA"/>
    <property type="match status" value="1"/>
</dbReference>
<keyword evidence="6 12" id="KW-0342">GTP-binding</keyword>
<dbReference type="Gene3D" id="2.40.30.10">
    <property type="entry name" value="Translation factors"/>
    <property type="match status" value="1"/>
</dbReference>